<evidence type="ECO:0000313" key="2">
    <source>
        <dbReference type="EMBL" id="KAL2651053.1"/>
    </source>
</evidence>
<feature type="compositionally biased region" description="Polar residues" evidence="1">
    <location>
        <begin position="21"/>
        <end position="33"/>
    </location>
</feature>
<organism evidence="2 3">
    <name type="scientific">Riccia fluitans</name>
    <dbReference type="NCBI Taxonomy" id="41844"/>
    <lineage>
        <taxon>Eukaryota</taxon>
        <taxon>Viridiplantae</taxon>
        <taxon>Streptophyta</taxon>
        <taxon>Embryophyta</taxon>
        <taxon>Marchantiophyta</taxon>
        <taxon>Marchantiopsida</taxon>
        <taxon>Marchantiidae</taxon>
        <taxon>Marchantiales</taxon>
        <taxon>Ricciaceae</taxon>
        <taxon>Riccia</taxon>
    </lineage>
</organism>
<comment type="caution">
    <text evidence="2">The sequence shown here is derived from an EMBL/GenBank/DDBJ whole genome shotgun (WGS) entry which is preliminary data.</text>
</comment>
<evidence type="ECO:0000313" key="3">
    <source>
        <dbReference type="Proteomes" id="UP001605036"/>
    </source>
</evidence>
<proteinExistence type="predicted"/>
<dbReference type="Proteomes" id="UP001605036">
    <property type="component" value="Unassembled WGS sequence"/>
</dbReference>
<feature type="region of interest" description="Disordered" evidence="1">
    <location>
        <begin position="63"/>
        <end position="82"/>
    </location>
</feature>
<evidence type="ECO:0000256" key="1">
    <source>
        <dbReference type="SAM" id="MobiDB-lite"/>
    </source>
</evidence>
<name>A0ABD1ZHY9_9MARC</name>
<accession>A0ABD1ZHY9</accession>
<sequence length="82" mass="8653">MSDVHNGLVRVSSSAAASAPLTVSSISQIPPSTRTKKSAVIGGFGKTSSSQYVFCFPKARIRPDAASSSPECRKQPSVTRRK</sequence>
<feature type="region of interest" description="Disordered" evidence="1">
    <location>
        <begin position="15"/>
        <end position="37"/>
    </location>
</feature>
<reference evidence="2 3" key="1">
    <citation type="submission" date="2024-09" db="EMBL/GenBank/DDBJ databases">
        <title>Chromosome-scale assembly of Riccia fluitans.</title>
        <authorList>
            <person name="Paukszto L."/>
            <person name="Sawicki J."/>
            <person name="Karawczyk K."/>
            <person name="Piernik-Szablinska J."/>
            <person name="Szczecinska M."/>
            <person name="Mazdziarz M."/>
        </authorList>
    </citation>
    <scope>NUCLEOTIDE SEQUENCE [LARGE SCALE GENOMIC DNA]</scope>
    <source>
        <strain evidence="2">Rf_01</strain>
        <tissue evidence="2">Aerial parts of the thallus</tissue>
    </source>
</reference>
<keyword evidence="3" id="KW-1185">Reference proteome</keyword>
<dbReference type="EMBL" id="JBHFFA010000001">
    <property type="protein sequence ID" value="KAL2651053.1"/>
    <property type="molecule type" value="Genomic_DNA"/>
</dbReference>
<dbReference type="AlphaFoldDB" id="A0ABD1ZHY9"/>
<gene>
    <name evidence="2" type="ORF">R1flu_019181</name>
</gene>
<protein>
    <submittedName>
        <fullName evidence="2">Uncharacterized protein</fullName>
    </submittedName>
</protein>